<reference evidence="8 9" key="2">
    <citation type="submission" date="2016-08" db="EMBL/GenBank/DDBJ databases">
        <title>Pervasive Adenine N6-methylation of Active Genes in Fungi.</title>
        <authorList>
            <consortium name="DOE Joint Genome Institute"/>
            <person name="Mondo S.J."/>
            <person name="Dannebaum R.O."/>
            <person name="Kuo R.C."/>
            <person name="Labutti K."/>
            <person name="Haridas S."/>
            <person name="Kuo A."/>
            <person name="Salamov A."/>
            <person name="Ahrendt S.R."/>
            <person name="Lipzen A."/>
            <person name="Sullivan W."/>
            <person name="Andreopoulos W.B."/>
            <person name="Clum A."/>
            <person name="Lindquist E."/>
            <person name="Daum C."/>
            <person name="Ramamoorthy G.K."/>
            <person name="Gryganskyi A."/>
            <person name="Culley D."/>
            <person name="Magnuson J.K."/>
            <person name="James T.Y."/>
            <person name="O'Malley M.A."/>
            <person name="Stajich J.E."/>
            <person name="Spatafora J.W."/>
            <person name="Visel A."/>
            <person name="Grigoriev I.V."/>
        </authorList>
    </citation>
    <scope>NUCLEOTIDE SEQUENCE [LARGE SCALE GENOMIC DNA]</scope>
    <source>
        <strain evidence="8 9">S4</strain>
    </source>
</reference>
<name>A0A1Y1X7T6_9FUNG</name>
<evidence type="ECO:0000256" key="2">
    <source>
        <dbReference type="ARBA" id="ARBA00022692"/>
    </source>
</evidence>
<comment type="subcellular location">
    <subcellularLocation>
        <location evidence="1">Membrane</location>
    </subcellularLocation>
</comment>
<evidence type="ECO:0000313" key="8">
    <source>
        <dbReference type="EMBL" id="ORX81446.1"/>
    </source>
</evidence>
<keyword evidence="2" id="KW-0812">Transmembrane</keyword>
<accession>A0A1Y1X7T6</accession>
<dbReference type="GO" id="GO:0016020">
    <property type="term" value="C:membrane"/>
    <property type="evidence" value="ECO:0007669"/>
    <property type="project" value="UniProtKB-SubCell"/>
</dbReference>
<protein>
    <submittedName>
        <fullName evidence="8">RNI-like protein</fullName>
    </submittedName>
</protein>
<evidence type="ECO:0000256" key="5">
    <source>
        <dbReference type="ARBA" id="ARBA00023136"/>
    </source>
</evidence>
<dbReference type="InterPro" id="IPR032675">
    <property type="entry name" value="LRR_dom_sf"/>
</dbReference>
<keyword evidence="9" id="KW-1185">Reference proteome</keyword>
<dbReference type="SUPFAM" id="SSF52047">
    <property type="entry name" value="RNI-like"/>
    <property type="match status" value="1"/>
</dbReference>
<evidence type="ECO:0000256" key="1">
    <source>
        <dbReference type="ARBA" id="ARBA00004370"/>
    </source>
</evidence>
<dbReference type="Pfam" id="PF13855">
    <property type="entry name" value="LRR_8"/>
    <property type="match status" value="1"/>
</dbReference>
<dbReference type="PROSITE" id="PS51450">
    <property type="entry name" value="LRR"/>
    <property type="match status" value="1"/>
</dbReference>
<dbReference type="PANTHER" id="PTHR48063">
    <property type="entry name" value="LRR RECEPTOR-LIKE KINASE"/>
    <property type="match status" value="1"/>
</dbReference>
<organism evidence="8 9">
    <name type="scientific">Anaeromyces robustus</name>
    <dbReference type="NCBI Taxonomy" id="1754192"/>
    <lineage>
        <taxon>Eukaryota</taxon>
        <taxon>Fungi</taxon>
        <taxon>Fungi incertae sedis</taxon>
        <taxon>Chytridiomycota</taxon>
        <taxon>Chytridiomycota incertae sedis</taxon>
        <taxon>Neocallimastigomycetes</taxon>
        <taxon>Neocallimastigales</taxon>
        <taxon>Neocallimastigaceae</taxon>
        <taxon>Anaeromyces</taxon>
    </lineage>
</organism>
<evidence type="ECO:0000313" key="9">
    <source>
        <dbReference type="Proteomes" id="UP000193944"/>
    </source>
</evidence>
<dbReference type="EMBL" id="MCFG01000119">
    <property type="protein sequence ID" value="ORX81446.1"/>
    <property type="molecule type" value="Genomic_DNA"/>
</dbReference>
<dbReference type="InterPro" id="IPR046956">
    <property type="entry name" value="RLP23-like"/>
</dbReference>
<dbReference type="AlphaFoldDB" id="A0A1Y1X7T6"/>
<reference evidence="8 9" key="1">
    <citation type="submission" date="2016-08" db="EMBL/GenBank/DDBJ databases">
        <title>A Parts List for Fungal Cellulosomes Revealed by Comparative Genomics.</title>
        <authorList>
            <consortium name="DOE Joint Genome Institute"/>
            <person name="Haitjema C.H."/>
            <person name="Gilmore S.P."/>
            <person name="Henske J.K."/>
            <person name="Solomon K.V."/>
            <person name="De Groot R."/>
            <person name="Kuo A."/>
            <person name="Mondo S.J."/>
            <person name="Salamov A.A."/>
            <person name="Labutti K."/>
            <person name="Zhao Z."/>
            <person name="Chiniquy J."/>
            <person name="Barry K."/>
            <person name="Brewer H.M."/>
            <person name="Purvine S.O."/>
            <person name="Wright A.T."/>
            <person name="Boxma B."/>
            <person name="Van Alen T."/>
            <person name="Hackstein J.H."/>
            <person name="Baker S.E."/>
            <person name="Grigoriev I.V."/>
            <person name="O'Malley M.A."/>
        </authorList>
    </citation>
    <scope>NUCLEOTIDE SEQUENCE [LARGE SCALE GENOMIC DNA]</scope>
    <source>
        <strain evidence="8 9">S4</strain>
    </source>
</reference>
<feature type="signal peptide" evidence="7">
    <location>
        <begin position="1"/>
        <end position="21"/>
    </location>
</feature>
<keyword evidence="4" id="KW-1133">Transmembrane helix</keyword>
<dbReference type="InterPro" id="IPR001611">
    <property type="entry name" value="Leu-rich_rpt"/>
</dbReference>
<evidence type="ECO:0000256" key="4">
    <source>
        <dbReference type="ARBA" id="ARBA00022989"/>
    </source>
</evidence>
<dbReference type="Proteomes" id="UP000193944">
    <property type="component" value="Unassembled WGS sequence"/>
</dbReference>
<evidence type="ECO:0000256" key="3">
    <source>
        <dbReference type="ARBA" id="ARBA00022729"/>
    </source>
</evidence>
<proteinExistence type="predicted"/>
<dbReference type="PANTHER" id="PTHR48063:SF35">
    <property type="entry name" value="RECEPTOR-LIKE PROTEIN 12"/>
    <property type="match status" value="1"/>
</dbReference>
<feature type="chain" id="PRO_5011988107" evidence="7">
    <location>
        <begin position="22"/>
        <end position="404"/>
    </location>
</feature>
<comment type="caution">
    <text evidence="8">The sequence shown here is derived from an EMBL/GenBank/DDBJ whole genome shotgun (WGS) entry which is preliminary data.</text>
</comment>
<dbReference type="Gene3D" id="3.80.10.10">
    <property type="entry name" value="Ribonuclease Inhibitor"/>
    <property type="match status" value="1"/>
</dbReference>
<evidence type="ECO:0000256" key="6">
    <source>
        <dbReference type="ARBA" id="ARBA00023180"/>
    </source>
</evidence>
<gene>
    <name evidence="8" type="ORF">BCR32DRAFT_244930</name>
</gene>
<keyword evidence="5" id="KW-0472">Membrane</keyword>
<keyword evidence="3 7" id="KW-0732">Signal</keyword>
<dbReference type="STRING" id="1754192.A0A1Y1X7T6"/>
<evidence type="ECO:0000256" key="7">
    <source>
        <dbReference type="SAM" id="SignalP"/>
    </source>
</evidence>
<sequence>MNLKFVLIILSFLQLIAFVFAEKTNDCDDIKSYFEKKNDGKNFYEDVIQKCVMSDQGNVIKLTVVNYYLQEEDVNKILSYSTIKDLTYYVKFNLESIENSYSSKIIEHPGYSKFPTIITNLSELETLNFNYDRTHYNKYWANREKTYIETGSLKLSKKLKKLSLSQIDFSNQNMDELSTLTNLESLEFNYCDFDDVDLNSLGNLETLYLTQISCNDSDLYEFNGLDNLEIMNVTLDSDCKFDASKLEKLSELHFEGDTSLFGQGVGSAVSLNAPNSLKKLSFTYMSMSSDNYKVIGSLPNLEELTILYSSPSEKFDIKSLASHDKLKKLIITQSFYSSEPIDIDLEFLNNLNNLTYLDLSSNLIDQFPKQLASLTNLEYINLESNRIFEKIPESYNNLKNLKYL</sequence>
<keyword evidence="6" id="KW-0325">Glycoprotein</keyword>